<evidence type="ECO:0008006" key="3">
    <source>
        <dbReference type="Google" id="ProtNLM"/>
    </source>
</evidence>
<dbReference type="PANTHER" id="PTHR34387">
    <property type="entry name" value="SLR1258 PROTEIN"/>
    <property type="match status" value="1"/>
</dbReference>
<evidence type="ECO:0000313" key="1">
    <source>
        <dbReference type="EMBL" id="BEH90927.1"/>
    </source>
</evidence>
<dbReference type="InterPro" id="IPR052022">
    <property type="entry name" value="26kDa_periplasmic_antigen"/>
</dbReference>
<accession>A0ABM8INB5</accession>
<protein>
    <recommendedName>
        <fullName evidence="3">SIMPL domain-containing protein</fullName>
    </recommendedName>
</protein>
<proteinExistence type="predicted"/>
<organism evidence="1 2">
    <name type="scientific">Turicibacter faecis</name>
    <dbReference type="NCBI Taxonomy" id="2963365"/>
    <lineage>
        <taxon>Bacteria</taxon>
        <taxon>Bacillati</taxon>
        <taxon>Bacillota</taxon>
        <taxon>Erysipelotrichia</taxon>
        <taxon>Erysipelotrichales</taxon>
        <taxon>Turicibacteraceae</taxon>
        <taxon>Turicibacter</taxon>
    </lineage>
</organism>
<dbReference type="RefSeq" id="WP_161831312.1">
    <property type="nucleotide sequence ID" value="NZ_AP028127.1"/>
</dbReference>
<evidence type="ECO:0000313" key="2">
    <source>
        <dbReference type="Proteomes" id="UP001432099"/>
    </source>
</evidence>
<dbReference type="Proteomes" id="UP001432099">
    <property type="component" value="Chromosome"/>
</dbReference>
<sequence>MKPKTLTVRGVATVSLPPDWIDLQLRLTTRAATYEQTLAEMEHQIQGVATCLESIGFLKTEIKTQRLDVSLDREQVKNEAGDYEFVIIGYVAQCVQHLSFDLDLERLSQVVLALKHCSAHPEFDVTYRLKDRKRLHSLLLEAAMEQAIESARVLATAGNVSLQSIHSIDYQGNAWLGGEHGRLLAVQDVTEKMELYPEEIEASDEVTVVFEIGD</sequence>
<dbReference type="InterPro" id="IPR007497">
    <property type="entry name" value="SIMPL/DUF541"/>
</dbReference>
<dbReference type="Gene3D" id="3.30.70.2970">
    <property type="entry name" value="Protein of unknown function (DUF541), domain 2"/>
    <property type="match status" value="1"/>
</dbReference>
<dbReference type="Pfam" id="PF04402">
    <property type="entry name" value="SIMPL"/>
    <property type="match status" value="1"/>
</dbReference>
<reference evidence="1" key="1">
    <citation type="journal article" date="2024" name="Int. J. Syst. Evol. Microbiol.">
        <title>Turicibacter faecis sp. nov., isolated from faeces of heart failure mouse model.</title>
        <authorList>
            <person name="Imamura Y."/>
            <person name="Motooka D."/>
            <person name="Nakajima Y."/>
            <person name="Ito S."/>
            <person name="Kitakaze M."/>
            <person name="Iida T."/>
            <person name="Nakamura S."/>
        </authorList>
    </citation>
    <scope>NUCLEOTIDE SEQUENCE</scope>
    <source>
        <strain evidence="1">TC023</strain>
    </source>
</reference>
<dbReference type="Gene3D" id="3.30.110.170">
    <property type="entry name" value="Protein of unknown function (DUF541), domain 1"/>
    <property type="match status" value="1"/>
</dbReference>
<dbReference type="PANTHER" id="PTHR34387:SF2">
    <property type="entry name" value="SLR1258 PROTEIN"/>
    <property type="match status" value="1"/>
</dbReference>
<keyword evidence="2" id="KW-1185">Reference proteome</keyword>
<name>A0ABM8INB5_9FIRM</name>
<dbReference type="EMBL" id="AP028127">
    <property type="protein sequence ID" value="BEH90927.1"/>
    <property type="molecule type" value="Genomic_DNA"/>
</dbReference>
<gene>
    <name evidence="1" type="ORF">T23_10290</name>
</gene>